<name>A0A060M3M2_9BACI</name>
<evidence type="ECO:0000259" key="2">
    <source>
        <dbReference type="Pfam" id="PF01494"/>
    </source>
</evidence>
<dbReference type="RefSeq" id="WP_038480433.1">
    <property type="nucleotide sequence ID" value="NZ_CP003923.1"/>
</dbReference>
<protein>
    <submittedName>
        <fullName evidence="3">Monooxygenase</fullName>
    </submittedName>
</protein>
<keyword evidence="3" id="KW-0503">Monooxygenase</keyword>
<dbReference type="OrthoDB" id="9766816at2"/>
<dbReference type="InterPro" id="IPR050631">
    <property type="entry name" value="PheA/TfdB_FAD_monoxygenase"/>
</dbReference>
<dbReference type="Gene3D" id="3.50.50.60">
    <property type="entry name" value="FAD/NAD(P)-binding domain"/>
    <property type="match status" value="1"/>
</dbReference>
<dbReference type="GO" id="GO:0071949">
    <property type="term" value="F:FAD binding"/>
    <property type="evidence" value="ECO:0007669"/>
    <property type="project" value="InterPro"/>
</dbReference>
<keyword evidence="1" id="KW-0560">Oxidoreductase</keyword>
<sequence>MKTQVFIVGGGVAGLTVALKLVKRGIDVIMVEKSPHLGHAYKGELIQPKTIQLFERAGIYESFSTAWTTFSTIETSELNAHLQPMLRSSMDYKQLPAPFQYAAMLPHSDIKRLLLKEVKRYDTFTLLQPATFEKMEENRAFIKQGKQKRTVAFEFIIGAEGVNSRVREQAGIERQRHVYEHDFLTVSFPAPDVVKHGHLIATKDRFLGLFPLPNGYVRTVYLIRKGEYKAWRKEPLQFFYDHYVSLFPALDGHVQTVKEWRAIQLMVPIRQHANHYVKDNIALIGDAAHSVHPMAGEGMNLAIQGADCLGELLIDLYEKRKGNEFLTHYESVHRKRVKAIMNLSHLGGLAYGKEGKAWQRSRTFALKQLLNNETLLAKYLFNISGLGFWPFSVKDSVTLVKRSKTTRVVNQMEQYQYGLDDDYPWRQQMR</sequence>
<evidence type="ECO:0000313" key="4">
    <source>
        <dbReference type="Proteomes" id="UP000027142"/>
    </source>
</evidence>
<dbReference type="Proteomes" id="UP000027142">
    <property type="component" value="Chromosome"/>
</dbReference>
<dbReference type="STRING" id="1246626.BleG1_2111"/>
<dbReference type="PANTHER" id="PTHR43476:SF5">
    <property type="entry name" value="FAD-DEPENDENT MONOOXYGENASE"/>
    <property type="match status" value="1"/>
</dbReference>
<dbReference type="KEGG" id="ble:BleG1_2111"/>
<dbReference type="AlphaFoldDB" id="A0A060M3M2"/>
<dbReference type="PANTHER" id="PTHR43476">
    <property type="entry name" value="3-(3-HYDROXY-PHENYL)PROPIONATE/3-HYDROXYCINNAMIC ACID HYDROXYLASE"/>
    <property type="match status" value="1"/>
</dbReference>
<feature type="domain" description="FAD-binding" evidence="2">
    <location>
        <begin position="2"/>
        <end position="342"/>
    </location>
</feature>
<dbReference type="SUPFAM" id="SSF51905">
    <property type="entry name" value="FAD/NAD(P)-binding domain"/>
    <property type="match status" value="1"/>
</dbReference>
<dbReference type="InterPro" id="IPR002938">
    <property type="entry name" value="FAD-bd"/>
</dbReference>
<dbReference type="Pfam" id="PF01494">
    <property type="entry name" value="FAD_binding_3"/>
    <property type="match status" value="1"/>
</dbReference>
<evidence type="ECO:0000313" key="3">
    <source>
        <dbReference type="EMBL" id="AIC94689.1"/>
    </source>
</evidence>
<dbReference type="EMBL" id="CP003923">
    <property type="protein sequence ID" value="AIC94689.1"/>
    <property type="molecule type" value="Genomic_DNA"/>
</dbReference>
<keyword evidence="4" id="KW-1185">Reference proteome</keyword>
<dbReference type="GO" id="GO:0004497">
    <property type="term" value="F:monooxygenase activity"/>
    <property type="evidence" value="ECO:0007669"/>
    <property type="project" value="UniProtKB-KW"/>
</dbReference>
<proteinExistence type="predicted"/>
<reference evidence="3 4" key="1">
    <citation type="journal article" date="2014" name="Gene">
        <title>A comparative genomic analysis of the alkalitolerant soil bacterium Bacillus lehensis G1.</title>
        <authorList>
            <person name="Noor Y.M."/>
            <person name="Samsulrizal N.H."/>
            <person name="Jema'on N.A."/>
            <person name="Low K.O."/>
            <person name="Ramli A.N."/>
            <person name="Alias N.I."/>
            <person name="Damis S.I."/>
            <person name="Fuzi S.F."/>
            <person name="Isa M.N."/>
            <person name="Murad A.M."/>
            <person name="Raih M.F."/>
            <person name="Bakar F.D."/>
            <person name="Najimudin N."/>
            <person name="Mahadi N.M."/>
            <person name="Illias R.M."/>
        </authorList>
    </citation>
    <scope>NUCLEOTIDE SEQUENCE [LARGE SCALE GENOMIC DNA]</scope>
    <source>
        <strain evidence="3 4">G1</strain>
    </source>
</reference>
<dbReference type="PRINTS" id="PR00420">
    <property type="entry name" value="RNGMNOXGNASE"/>
</dbReference>
<accession>A0A060M3M2</accession>
<dbReference type="InterPro" id="IPR036188">
    <property type="entry name" value="FAD/NAD-bd_sf"/>
</dbReference>
<dbReference type="HOGENOM" id="CLU_033626_1_1_9"/>
<gene>
    <name evidence="3" type="ORF">BleG1_2111</name>
</gene>
<evidence type="ECO:0000256" key="1">
    <source>
        <dbReference type="ARBA" id="ARBA00023002"/>
    </source>
</evidence>
<dbReference type="PATRIC" id="fig|1246626.3.peg.2110"/>
<organism evidence="3 4">
    <name type="scientific">Shouchella lehensis G1</name>
    <dbReference type="NCBI Taxonomy" id="1246626"/>
    <lineage>
        <taxon>Bacteria</taxon>
        <taxon>Bacillati</taxon>
        <taxon>Bacillota</taxon>
        <taxon>Bacilli</taxon>
        <taxon>Bacillales</taxon>
        <taxon>Bacillaceae</taxon>
        <taxon>Shouchella</taxon>
    </lineage>
</organism>
<dbReference type="eggNOG" id="COG0654">
    <property type="taxonomic scope" value="Bacteria"/>
</dbReference>